<dbReference type="KEGG" id="ruj:E5Z56_11445"/>
<dbReference type="OrthoDB" id="384098at2"/>
<reference evidence="1 2" key="1">
    <citation type="submission" date="2019-04" db="EMBL/GenBank/DDBJ databases">
        <authorList>
            <person name="Embree M."/>
            <person name="Gaffney J.R."/>
        </authorList>
    </citation>
    <scope>NUCLEOTIDE SEQUENCE [LARGE SCALE GENOMIC DNA]</scope>
    <source>
        <strain evidence="1 2">JE7A12</strain>
    </source>
</reference>
<dbReference type="EMBL" id="CP039381">
    <property type="protein sequence ID" value="QCT07930.1"/>
    <property type="molecule type" value="Genomic_DNA"/>
</dbReference>
<organism evidence="1 2">
    <name type="scientific">Ruminococcus bovis</name>
    <dbReference type="NCBI Taxonomy" id="2564099"/>
    <lineage>
        <taxon>Bacteria</taxon>
        <taxon>Bacillati</taxon>
        <taxon>Bacillota</taxon>
        <taxon>Clostridia</taxon>
        <taxon>Eubacteriales</taxon>
        <taxon>Oscillospiraceae</taxon>
        <taxon>Ruminococcus</taxon>
    </lineage>
</organism>
<dbReference type="RefSeq" id="WP_138157900.1">
    <property type="nucleotide sequence ID" value="NZ_CP039381.1"/>
</dbReference>
<sequence length="234" mass="26606">MLYNMCGLNVYYEPKYKQTITRSEKYLAKNQNLKPDITLNVTEERIDNYILSFPHISRSLAEYVIYGMLFYEAILDYDGILLHSSAISVDNEAYLFTANSGTGKSTHCALWMKYFGDRAVMINDDKPVIRIIDNKIYACGTPFSGKHDINKNILVPLKGICCINQGKENVINKITTKKAIGKFLPQTLCINDKQKMSSLLTVLDKVLSNVNVYELFCDISEDAVKTSYNMMSKN</sequence>
<evidence type="ECO:0000313" key="1">
    <source>
        <dbReference type="EMBL" id="QCT07930.1"/>
    </source>
</evidence>
<name>A0A4P8Y0J5_9FIRM</name>
<keyword evidence="2" id="KW-1185">Reference proteome</keyword>
<evidence type="ECO:0008006" key="3">
    <source>
        <dbReference type="Google" id="ProtNLM"/>
    </source>
</evidence>
<evidence type="ECO:0000313" key="2">
    <source>
        <dbReference type="Proteomes" id="UP000301475"/>
    </source>
</evidence>
<dbReference type="Proteomes" id="UP000301475">
    <property type="component" value="Chromosome"/>
</dbReference>
<gene>
    <name evidence="1" type="ORF">E5Z56_11445</name>
</gene>
<dbReference type="InterPro" id="IPR027417">
    <property type="entry name" value="P-loop_NTPase"/>
</dbReference>
<dbReference type="SUPFAM" id="SSF53795">
    <property type="entry name" value="PEP carboxykinase-like"/>
    <property type="match status" value="1"/>
</dbReference>
<dbReference type="AlphaFoldDB" id="A0A4P8Y0J5"/>
<dbReference type="Gene3D" id="3.40.50.300">
    <property type="entry name" value="P-loop containing nucleotide triphosphate hydrolases"/>
    <property type="match status" value="1"/>
</dbReference>
<accession>A0A4P8Y0J5</accession>
<protein>
    <recommendedName>
        <fullName evidence="3">SynChlorMet cassette protein ScmC</fullName>
    </recommendedName>
</protein>
<proteinExistence type="predicted"/>